<dbReference type="Pfam" id="PF01687">
    <property type="entry name" value="Flavokinase"/>
    <property type="match status" value="1"/>
</dbReference>
<evidence type="ECO:0000256" key="9">
    <source>
        <dbReference type="ARBA" id="ARBA00022777"/>
    </source>
</evidence>
<evidence type="ECO:0000256" key="14">
    <source>
        <dbReference type="ARBA" id="ARBA00049494"/>
    </source>
</evidence>
<dbReference type="UniPathway" id="UPA00276">
    <property type="reaction ID" value="UER00406"/>
</dbReference>
<dbReference type="Gene3D" id="3.40.50.620">
    <property type="entry name" value="HUPs"/>
    <property type="match status" value="1"/>
</dbReference>
<evidence type="ECO:0000313" key="17">
    <source>
        <dbReference type="EMBL" id="CCH34210.1"/>
    </source>
</evidence>
<evidence type="ECO:0000256" key="4">
    <source>
        <dbReference type="ARBA" id="ARBA00022630"/>
    </source>
</evidence>
<keyword evidence="5 15" id="KW-0288">FMN</keyword>
<dbReference type="SMART" id="SM00904">
    <property type="entry name" value="Flavokinase"/>
    <property type="match status" value="1"/>
</dbReference>
<organism evidence="17 18">
    <name type="scientific">Saccharothrix espanaensis (strain ATCC 51144 / DSM 44229 / JCM 9112 / NBRC 15066 / NRRL 15764)</name>
    <dbReference type="NCBI Taxonomy" id="1179773"/>
    <lineage>
        <taxon>Bacteria</taxon>
        <taxon>Bacillati</taxon>
        <taxon>Actinomycetota</taxon>
        <taxon>Actinomycetes</taxon>
        <taxon>Pseudonocardiales</taxon>
        <taxon>Pseudonocardiaceae</taxon>
        <taxon>Saccharothrix</taxon>
    </lineage>
</organism>
<keyword evidence="8 15" id="KW-0547">Nucleotide-binding</keyword>
<comment type="similarity">
    <text evidence="15">Belongs to the ribF family.</text>
</comment>
<gene>
    <name evidence="17" type="primary">ribF</name>
    <name evidence="17" type="ordered locus">BN6_69740</name>
</gene>
<dbReference type="NCBIfam" id="TIGR00125">
    <property type="entry name" value="cyt_tran_rel"/>
    <property type="match status" value="1"/>
</dbReference>
<keyword evidence="6 15" id="KW-0808">Transferase</keyword>
<keyword evidence="10 15" id="KW-0274">FAD</keyword>
<evidence type="ECO:0000256" key="12">
    <source>
        <dbReference type="ARBA" id="ARBA00023268"/>
    </source>
</evidence>
<dbReference type="InterPro" id="IPR002606">
    <property type="entry name" value="Riboflavin_kinase_bac"/>
</dbReference>
<dbReference type="EC" id="2.7.7.2" evidence="15"/>
<dbReference type="GO" id="GO:0008531">
    <property type="term" value="F:riboflavin kinase activity"/>
    <property type="evidence" value="ECO:0007669"/>
    <property type="project" value="UniProtKB-UniRule"/>
</dbReference>
<evidence type="ECO:0000256" key="7">
    <source>
        <dbReference type="ARBA" id="ARBA00022695"/>
    </source>
</evidence>
<dbReference type="GO" id="GO:0005524">
    <property type="term" value="F:ATP binding"/>
    <property type="evidence" value="ECO:0007669"/>
    <property type="project" value="UniProtKB-UniRule"/>
</dbReference>
<keyword evidence="9 15" id="KW-0418">Kinase</keyword>
<evidence type="ECO:0000256" key="1">
    <source>
        <dbReference type="ARBA" id="ARBA00002121"/>
    </source>
</evidence>
<accession>K0K1V6</accession>
<dbReference type="Gene3D" id="2.40.30.30">
    <property type="entry name" value="Riboflavin kinase-like"/>
    <property type="match status" value="1"/>
</dbReference>
<dbReference type="AlphaFoldDB" id="K0K1V6"/>
<evidence type="ECO:0000256" key="15">
    <source>
        <dbReference type="PIRNR" id="PIRNR004491"/>
    </source>
</evidence>
<dbReference type="FunFam" id="3.40.50.620:FF:000021">
    <property type="entry name" value="Riboflavin biosynthesis protein"/>
    <property type="match status" value="1"/>
</dbReference>
<dbReference type="InterPro" id="IPR023468">
    <property type="entry name" value="Riboflavin_kinase"/>
</dbReference>
<dbReference type="InterPro" id="IPR014729">
    <property type="entry name" value="Rossmann-like_a/b/a_fold"/>
</dbReference>
<dbReference type="EC" id="2.7.1.26" evidence="15"/>
<name>K0K1V6_SACES</name>
<comment type="catalytic activity">
    <reaction evidence="14 15">
        <text>FMN + ATP + H(+) = FAD + diphosphate</text>
        <dbReference type="Rhea" id="RHEA:17237"/>
        <dbReference type="ChEBI" id="CHEBI:15378"/>
        <dbReference type="ChEBI" id="CHEBI:30616"/>
        <dbReference type="ChEBI" id="CHEBI:33019"/>
        <dbReference type="ChEBI" id="CHEBI:57692"/>
        <dbReference type="ChEBI" id="CHEBI:58210"/>
        <dbReference type="EC" id="2.7.7.2"/>
    </reaction>
</comment>
<dbReference type="Pfam" id="PF06574">
    <property type="entry name" value="FAD_syn"/>
    <property type="match status" value="1"/>
</dbReference>
<evidence type="ECO:0000256" key="6">
    <source>
        <dbReference type="ARBA" id="ARBA00022679"/>
    </source>
</evidence>
<keyword evidence="4 15" id="KW-0285">Flavoprotein</keyword>
<dbReference type="InterPro" id="IPR004821">
    <property type="entry name" value="Cyt_trans-like"/>
</dbReference>
<dbReference type="Proteomes" id="UP000006281">
    <property type="component" value="Chromosome"/>
</dbReference>
<dbReference type="FunFam" id="2.40.30.30:FF:000003">
    <property type="entry name" value="Riboflavin biosynthesis protein"/>
    <property type="match status" value="1"/>
</dbReference>
<dbReference type="SUPFAM" id="SSF52374">
    <property type="entry name" value="Nucleotidylyl transferase"/>
    <property type="match status" value="1"/>
</dbReference>
<dbReference type="InterPro" id="IPR023465">
    <property type="entry name" value="Riboflavin_kinase_dom_sf"/>
</dbReference>
<dbReference type="GO" id="GO:0009231">
    <property type="term" value="P:riboflavin biosynthetic process"/>
    <property type="evidence" value="ECO:0007669"/>
    <property type="project" value="InterPro"/>
</dbReference>
<sequence length="328" mass="35847">MTPVGLGRVRPRRLHPVQRWRGLDHLPGGWGRCVVTIGVFDGVHRGHQALVGRAVELAAEKGVPSVLMTFDPHPSEVVRPGSHPAQLTSLRRRSELVEQLGVDVFCVVPFTVEVSRMTAAEFVHEILVDRLHVASVVVGQNFTFGSKAAGNVDLLRALGQRFGFGTEGADLVTDDGVTYSSTYIRACIDAGDVKAAAQALGRPHRLEGIVVRGDGRGKELGFPTANLSTTRFAAVPADGVYACWFIHSSGRRLRAAVSVGTNPTFSGRERRVEAFVLDVDEDFYGQRVALDFVERLRAMERYDTVDELLDQMHKDVAQTRVILPETAA</sequence>
<dbReference type="PIRSF" id="PIRSF004491">
    <property type="entry name" value="FAD_Synth"/>
    <property type="match status" value="1"/>
</dbReference>
<comment type="catalytic activity">
    <reaction evidence="13 15">
        <text>riboflavin + ATP = FMN + ADP + H(+)</text>
        <dbReference type="Rhea" id="RHEA:14357"/>
        <dbReference type="ChEBI" id="CHEBI:15378"/>
        <dbReference type="ChEBI" id="CHEBI:30616"/>
        <dbReference type="ChEBI" id="CHEBI:57986"/>
        <dbReference type="ChEBI" id="CHEBI:58210"/>
        <dbReference type="ChEBI" id="CHEBI:456216"/>
        <dbReference type="EC" id="2.7.1.26"/>
    </reaction>
</comment>
<evidence type="ECO:0000256" key="13">
    <source>
        <dbReference type="ARBA" id="ARBA00047880"/>
    </source>
</evidence>
<protein>
    <recommendedName>
        <fullName evidence="15">Riboflavin biosynthesis protein</fullName>
    </recommendedName>
    <domain>
        <recommendedName>
            <fullName evidence="15">Riboflavin kinase</fullName>
            <ecNumber evidence="15">2.7.1.26</ecNumber>
        </recommendedName>
        <alternativeName>
            <fullName evidence="15">Flavokinase</fullName>
        </alternativeName>
    </domain>
    <domain>
        <recommendedName>
            <fullName evidence="15">FMN adenylyltransferase</fullName>
            <ecNumber evidence="15">2.7.7.2</ecNumber>
        </recommendedName>
        <alternativeName>
            <fullName evidence="15">FAD pyrophosphorylase</fullName>
        </alternativeName>
        <alternativeName>
            <fullName evidence="15">FAD synthase</fullName>
        </alternativeName>
    </domain>
</protein>
<evidence type="ECO:0000313" key="18">
    <source>
        <dbReference type="Proteomes" id="UP000006281"/>
    </source>
</evidence>
<dbReference type="HOGENOM" id="CLU_048437_0_0_11"/>
<dbReference type="NCBIfam" id="NF004160">
    <property type="entry name" value="PRK05627.1-3"/>
    <property type="match status" value="1"/>
</dbReference>
<keyword evidence="11 15" id="KW-0067">ATP-binding</keyword>
<comment type="function">
    <text evidence="1">Catalyzes the phosphorylation of riboflavin to FMN followed by the adenylation of FMN to FAD.</text>
</comment>
<dbReference type="GO" id="GO:0006747">
    <property type="term" value="P:FAD biosynthetic process"/>
    <property type="evidence" value="ECO:0007669"/>
    <property type="project" value="UniProtKB-UniRule"/>
</dbReference>
<dbReference type="SUPFAM" id="SSF82114">
    <property type="entry name" value="Riboflavin kinase-like"/>
    <property type="match status" value="1"/>
</dbReference>
<evidence type="ECO:0000256" key="5">
    <source>
        <dbReference type="ARBA" id="ARBA00022643"/>
    </source>
</evidence>
<evidence type="ECO:0000256" key="10">
    <source>
        <dbReference type="ARBA" id="ARBA00022827"/>
    </source>
</evidence>
<evidence type="ECO:0000256" key="11">
    <source>
        <dbReference type="ARBA" id="ARBA00022840"/>
    </source>
</evidence>
<evidence type="ECO:0000256" key="2">
    <source>
        <dbReference type="ARBA" id="ARBA00004726"/>
    </source>
</evidence>
<keyword evidence="18" id="KW-1185">Reference proteome</keyword>
<dbReference type="CDD" id="cd02064">
    <property type="entry name" value="FAD_synthetase_N"/>
    <property type="match status" value="1"/>
</dbReference>
<keyword evidence="7 15" id="KW-0548">Nucleotidyltransferase</keyword>
<keyword evidence="12" id="KW-0511">Multifunctional enzyme</keyword>
<reference evidence="17 18" key="1">
    <citation type="journal article" date="2012" name="BMC Genomics">
        <title>Complete genome sequence of Saccharothrix espanaensis DSM 44229T and comparison to the other completely sequenced Pseudonocardiaceae.</title>
        <authorList>
            <person name="Strobel T."/>
            <person name="Al-Dilaimi A."/>
            <person name="Blom J."/>
            <person name="Gessner A."/>
            <person name="Kalinowski J."/>
            <person name="Luzhetska M."/>
            <person name="Puhler A."/>
            <person name="Szczepanowski R."/>
            <person name="Bechthold A."/>
            <person name="Ruckert C."/>
        </authorList>
    </citation>
    <scope>NUCLEOTIDE SEQUENCE [LARGE SCALE GENOMIC DNA]</scope>
    <source>
        <strain evidence="18">ATCC 51144 / DSM 44229 / JCM 9112 / NBRC 15066 / NRRL 15764</strain>
    </source>
</reference>
<comment type="pathway">
    <text evidence="2 15">Cofactor biosynthesis; FAD biosynthesis; FAD from FMN: step 1/1.</text>
</comment>
<dbReference type="InterPro" id="IPR015865">
    <property type="entry name" value="Riboflavin_kinase_bac/euk"/>
</dbReference>
<dbReference type="EMBL" id="HE804045">
    <property type="protein sequence ID" value="CCH34210.1"/>
    <property type="molecule type" value="Genomic_DNA"/>
</dbReference>
<dbReference type="NCBIfam" id="TIGR00083">
    <property type="entry name" value="ribF"/>
    <property type="match status" value="1"/>
</dbReference>
<dbReference type="InterPro" id="IPR015864">
    <property type="entry name" value="FAD_synthase"/>
</dbReference>
<evidence type="ECO:0000259" key="16">
    <source>
        <dbReference type="SMART" id="SM00904"/>
    </source>
</evidence>
<proteinExistence type="inferred from homology"/>
<evidence type="ECO:0000256" key="8">
    <source>
        <dbReference type="ARBA" id="ARBA00022741"/>
    </source>
</evidence>
<dbReference type="PATRIC" id="fig|1179773.3.peg.7050"/>
<evidence type="ECO:0000256" key="3">
    <source>
        <dbReference type="ARBA" id="ARBA00005201"/>
    </source>
</evidence>
<dbReference type="STRING" id="1179773.BN6_69740"/>
<feature type="domain" description="Riboflavin kinase" evidence="16">
    <location>
        <begin position="199"/>
        <end position="324"/>
    </location>
</feature>
<dbReference type="GO" id="GO:0003919">
    <property type="term" value="F:FMN adenylyltransferase activity"/>
    <property type="evidence" value="ECO:0007669"/>
    <property type="project" value="UniProtKB-UniRule"/>
</dbReference>
<dbReference type="eggNOG" id="COG0196">
    <property type="taxonomic scope" value="Bacteria"/>
</dbReference>
<dbReference type="UniPathway" id="UPA00277">
    <property type="reaction ID" value="UER00407"/>
</dbReference>
<comment type="pathway">
    <text evidence="3 15">Cofactor biosynthesis; FMN biosynthesis; FMN from riboflavin (ATP route): step 1/1.</text>
</comment>
<dbReference type="PANTHER" id="PTHR22749">
    <property type="entry name" value="RIBOFLAVIN KINASE/FMN ADENYLYLTRANSFERASE"/>
    <property type="match status" value="1"/>
</dbReference>
<dbReference type="GO" id="GO:0009398">
    <property type="term" value="P:FMN biosynthetic process"/>
    <property type="evidence" value="ECO:0007669"/>
    <property type="project" value="UniProtKB-UniRule"/>
</dbReference>
<dbReference type="KEGG" id="sesp:BN6_69740"/>
<dbReference type="PANTHER" id="PTHR22749:SF6">
    <property type="entry name" value="RIBOFLAVIN KINASE"/>
    <property type="match status" value="1"/>
</dbReference>